<accession>A0A0N4XW48</accession>
<feature type="region of interest" description="Disordered" evidence="1">
    <location>
        <begin position="79"/>
        <end position="122"/>
    </location>
</feature>
<dbReference type="Proteomes" id="UP000271162">
    <property type="component" value="Unassembled WGS sequence"/>
</dbReference>
<sequence>MQRTKRKWEAKEKKKKEAEMKKECFGDDEDPGTSDNKKRQFEFCTDLTSLERLKFGRMSFKGFNPEVEKLMVYYERRMNGEASDSDSDDGKDIGDREMAQTYATNKPSWADDPTPPKSSRKD</sequence>
<dbReference type="STRING" id="27835.A0A0N4XW48"/>
<evidence type="ECO:0000313" key="2">
    <source>
        <dbReference type="EMBL" id="VDL70680.1"/>
    </source>
</evidence>
<gene>
    <name evidence="2" type="ORF">NBR_LOCUS7091</name>
</gene>
<organism evidence="4">
    <name type="scientific">Nippostrongylus brasiliensis</name>
    <name type="common">Rat hookworm</name>
    <dbReference type="NCBI Taxonomy" id="27835"/>
    <lineage>
        <taxon>Eukaryota</taxon>
        <taxon>Metazoa</taxon>
        <taxon>Ecdysozoa</taxon>
        <taxon>Nematoda</taxon>
        <taxon>Chromadorea</taxon>
        <taxon>Rhabditida</taxon>
        <taxon>Rhabditina</taxon>
        <taxon>Rhabditomorpha</taxon>
        <taxon>Strongyloidea</taxon>
        <taxon>Heligmosomidae</taxon>
        <taxon>Nippostrongylus</taxon>
    </lineage>
</organism>
<dbReference type="EMBL" id="UYSL01019858">
    <property type="protein sequence ID" value="VDL70680.1"/>
    <property type="molecule type" value="Genomic_DNA"/>
</dbReference>
<reference evidence="4" key="1">
    <citation type="submission" date="2017-02" db="UniProtKB">
        <authorList>
            <consortium name="WormBaseParasite"/>
        </authorList>
    </citation>
    <scope>IDENTIFICATION</scope>
</reference>
<protein>
    <submittedName>
        <fullName evidence="2 4">Uncharacterized protein</fullName>
    </submittedName>
</protein>
<evidence type="ECO:0000313" key="4">
    <source>
        <dbReference type="WBParaSite" id="NBR_0000709001-mRNA-1"/>
    </source>
</evidence>
<feature type="compositionally biased region" description="Basic and acidic residues" evidence="1">
    <location>
        <begin position="7"/>
        <end position="25"/>
    </location>
</feature>
<feature type="compositionally biased region" description="Basic and acidic residues" evidence="1">
    <location>
        <begin position="88"/>
        <end position="98"/>
    </location>
</feature>
<dbReference type="Pfam" id="PF10175">
    <property type="entry name" value="MPP6"/>
    <property type="match status" value="1"/>
</dbReference>
<name>A0A0N4XW48_NIPBR</name>
<keyword evidence="3" id="KW-1185">Reference proteome</keyword>
<dbReference type="AlphaFoldDB" id="A0A0N4XW48"/>
<evidence type="ECO:0000313" key="3">
    <source>
        <dbReference type="Proteomes" id="UP000271162"/>
    </source>
</evidence>
<reference evidence="2 3" key="2">
    <citation type="submission" date="2018-11" db="EMBL/GenBank/DDBJ databases">
        <authorList>
            <consortium name="Pathogen Informatics"/>
        </authorList>
    </citation>
    <scope>NUCLEOTIDE SEQUENCE [LARGE SCALE GENOMIC DNA]</scope>
</reference>
<dbReference type="WBParaSite" id="NBR_0000709001-mRNA-1">
    <property type="protein sequence ID" value="NBR_0000709001-mRNA-1"/>
    <property type="gene ID" value="NBR_0000709001"/>
</dbReference>
<proteinExistence type="predicted"/>
<dbReference type="InterPro" id="IPR019324">
    <property type="entry name" value="MPP6"/>
</dbReference>
<feature type="region of interest" description="Disordered" evidence="1">
    <location>
        <begin position="1"/>
        <end position="40"/>
    </location>
</feature>
<evidence type="ECO:0000256" key="1">
    <source>
        <dbReference type="SAM" id="MobiDB-lite"/>
    </source>
</evidence>
<dbReference type="PANTHER" id="PTHR13582:SF0">
    <property type="entry name" value="M-PHASE PHOSPHOPROTEIN 6"/>
    <property type="match status" value="1"/>
</dbReference>
<dbReference type="GO" id="GO:0000460">
    <property type="term" value="P:maturation of 5.8S rRNA"/>
    <property type="evidence" value="ECO:0007669"/>
    <property type="project" value="TreeGrafter"/>
</dbReference>
<dbReference type="PANTHER" id="PTHR13582">
    <property type="entry name" value="M-PHASE PHOSPHOPROTEIN 6"/>
    <property type="match status" value="1"/>
</dbReference>